<dbReference type="RefSeq" id="WP_309939309.1">
    <property type="nucleotide sequence ID" value="NZ_AP025305.1"/>
</dbReference>
<dbReference type="GO" id="GO:0008841">
    <property type="term" value="F:dihydrofolate synthase activity"/>
    <property type="evidence" value="ECO:0007669"/>
    <property type="project" value="UniProtKB-EC"/>
</dbReference>
<dbReference type="EMBL" id="JAVDQD010000003">
    <property type="protein sequence ID" value="MDR6239605.1"/>
    <property type="molecule type" value="Genomic_DNA"/>
</dbReference>
<proteinExistence type="inferred from homology"/>
<evidence type="ECO:0000256" key="20">
    <source>
        <dbReference type="ARBA" id="ARBA00049035"/>
    </source>
</evidence>
<dbReference type="GO" id="GO:0046656">
    <property type="term" value="P:folic acid biosynthetic process"/>
    <property type="evidence" value="ECO:0007669"/>
    <property type="project" value="UniProtKB-KW"/>
</dbReference>
<evidence type="ECO:0000256" key="18">
    <source>
        <dbReference type="ARBA" id="ARBA00047493"/>
    </source>
</evidence>
<dbReference type="InterPro" id="IPR001645">
    <property type="entry name" value="Folylpolyglutamate_synth"/>
</dbReference>
<dbReference type="InterPro" id="IPR013221">
    <property type="entry name" value="Mur_ligase_cen"/>
</dbReference>
<evidence type="ECO:0000256" key="5">
    <source>
        <dbReference type="ARBA" id="ARBA00008276"/>
    </source>
</evidence>
<gene>
    <name evidence="25" type="ORF">HNQ88_002653</name>
</gene>
<keyword evidence="12 22" id="KW-0067">ATP-binding</keyword>
<comment type="catalytic activity">
    <reaction evidence="21">
        <text>7,8-dihydropteroate + L-glutamate + ATP = 7,8-dihydrofolate + ADP + phosphate + H(+)</text>
        <dbReference type="Rhea" id="RHEA:23584"/>
        <dbReference type="ChEBI" id="CHEBI:15378"/>
        <dbReference type="ChEBI" id="CHEBI:17839"/>
        <dbReference type="ChEBI" id="CHEBI:29985"/>
        <dbReference type="ChEBI" id="CHEBI:30616"/>
        <dbReference type="ChEBI" id="CHEBI:43474"/>
        <dbReference type="ChEBI" id="CHEBI:57451"/>
        <dbReference type="ChEBI" id="CHEBI:456216"/>
        <dbReference type="EC" id="6.3.2.12"/>
    </reaction>
</comment>
<dbReference type="InterPro" id="IPR036565">
    <property type="entry name" value="Mur-like_cat_sf"/>
</dbReference>
<keyword evidence="14" id="KW-0289">Folate biosynthesis</keyword>
<comment type="catalytic activity">
    <reaction evidence="18">
        <text>(6S)-5,6,7,8-tetrahydrofolyl-(gamma-L-Glu)(n) + L-glutamate + ATP = (6S)-5,6,7,8-tetrahydrofolyl-(gamma-L-Glu)(n+1) + ADP + phosphate + H(+)</text>
        <dbReference type="Rhea" id="RHEA:10580"/>
        <dbReference type="Rhea" id="RHEA-COMP:14738"/>
        <dbReference type="Rhea" id="RHEA-COMP:14740"/>
        <dbReference type="ChEBI" id="CHEBI:15378"/>
        <dbReference type="ChEBI" id="CHEBI:29985"/>
        <dbReference type="ChEBI" id="CHEBI:30616"/>
        <dbReference type="ChEBI" id="CHEBI:43474"/>
        <dbReference type="ChEBI" id="CHEBI:141005"/>
        <dbReference type="ChEBI" id="CHEBI:456216"/>
        <dbReference type="EC" id="6.3.2.17"/>
    </reaction>
</comment>
<name>A0AAE4BT54_9BACT</name>
<dbReference type="PIRSF" id="PIRSF001563">
    <property type="entry name" value="Folylpolyglu_synth"/>
    <property type="match status" value="1"/>
</dbReference>
<evidence type="ECO:0000313" key="26">
    <source>
        <dbReference type="Proteomes" id="UP001185092"/>
    </source>
</evidence>
<comment type="pathway">
    <text evidence="3">Cofactor biosynthesis; tetrahydrofolate biosynthesis; 7,8-dihydrofolate from 2-amino-4-hydroxy-6-hydroxymethyl-7,8-dihydropteridine diphosphate and 4-aminobenzoate: step 2/2.</text>
</comment>
<evidence type="ECO:0000256" key="14">
    <source>
        <dbReference type="ARBA" id="ARBA00022909"/>
    </source>
</evidence>
<dbReference type="Gene3D" id="3.40.1190.10">
    <property type="entry name" value="Mur-like, catalytic domain"/>
    <property type="match status" value="1"/>
</dbReference>
<dbReference type="SUPFAM" id="SSF53244">
    <property type="entry name" value="MurD-like peptide ligases, peptide-binding domain"/>
    <property type="match status" value="1"/>
</dbReference>
<evidence type="ECO:0000259" key="24">
    <source>
        <dbReference type="Pfam" id="PF08245"/>
    </source>
</evidence>
<dbReference type="FunFam" id="3.40.1190.10:FF:000011">
    <property type="entry name" value="Folylpolyglutamate synthase/dihydrofolate synthase"/>
    <property type="match status" value="1"/>
</dbReference>
<comment type="caution">
    <text evidence="25">The sequence shown here is derived from an EMBL/GenBank/DDBJ whole genome shotgun (WGS) entry which is preliminary data.</text>
</comment>
<dbReference type="GO" id="GO:0004326">
    <property type="term" value="F:tetrahydrofolylpolyglutamate synthase activity"/>
    <property type="evidence" value="ECO:0007669"/>
    <property type="project" value="UniProtKB-EC"/>
</dbReference>
<evidence type="ECO:0000256" key="8">
    <source>
        <dbReference type="ARBA" id="ARBA00019357"/>
    </source>
</evidence>
<dbReference type="GO" id="GO:0046872">
    <property type="term" value="F:metal ion binding"/>
    <property type="evidence" value="ECO:0007669"/>
    <property type="project" value="UniProtKB-KW"/>
</dbReference>
<dbReference type="SUPFAM" id="SSF53623">
    <property type="entry name" value="MurD-like peptide ligases, catalytic domain"/>
    <property type="match status" value="1"/>
</dbReference>
<dbReference type="Proteomes" id="UP001185092">
    <property type="component" value="Unassembled WGS sequence"/>
</dbReference>
<dbReference type="GO" id="GO:0005737">
    <property type="term" value="C:cytoplasm"/>
    <property type="evidence" value="ECO:0007669"/>
    <property type="project" value="TreeGrafter"/>
</dbReference>
<comment type="cofactor">
    <cofactor evidence="1">
        <name>Mg(2+)</name>
        <dbReference type="ChEBI" id="CHEBI:18420"/>
    </cofactor>
</comment>
<organism evidence="25 26">
    <name type="scientific">Aureibacter tunicatorum</name>
    <dbReference type="NCBI Taxonomy" id="866807"/>
    <lineage>
        <taxon>Bacteria</taxon>
        <taxon>Pseudomonadati</taxon>
        <taxon>Bacteroidota</taxon>
        <taxon>Cytophagia</taxon>
        <taxon>Cytophagales</taxon>
        <taxon>Persicobacteraceae</taxon>
        <taxon>Aureibacter</taxon>
    </lineage>
</organism>
<comment type="pathway">
    <text evidence="4">Cofactor biosynthesis; tetrahydrofolylpolyglutamate biosynthesis.</text>
</comment>
<dbReference type="PANTHER" id="PTHR11136">
    <property type="entry name" value="FOLYLPOLYGLUTAMATE SYNTHASE-RELATED"/>
    <property type="match status" value="1"/>
</dbReference>
<evidence type="ECO:0000259" key="23">
    <source>
        <dbReference type="Pfam" id="PF02875"/>
    </source>
</evidence>
<evidence type="ECO:0000256" key="1">
    <source>
        <dbReference type="ARBA" id="ARBA00001946"/>
    </source>
</evidence>
<dbReference type="AlphaFoldDB" id="A0AAE4BT54"/>
<dbReference type="PROSITE" id="PS01012">
    <property type="entry name" value="FOLYLPOLYGLU_SYNT_2"/>
    <property type="match status" value="1"/>
</dbReference>
<feature type="domain" description="Mur ligase central" evidence="24">
    <location>
        <begin position="51"/>
        <end position="263"/>
    </location>
</feature>
<sequence>MNYNEAVDFLYNALPMYQREGKAAYKTDMDNTIRLCEGLGNPQNNFKTIHVAGTNGKGSSSHMIASILQEAGYKVGLYTSPHLKEFTERIKINGKEISQEAVVSFVENHKSLIEEVMPSFFEMTVGMAFQYFDLQKVDVAVIEVGLGGRLDSTNIITPETCLITNISKDHQALLGDTLEKIAAEKAGIIKPKVPVIVSQTQSEVEKVFKSKAENCGSEILFADKSAKLEKAADGRFVYNDNLKFELGLHGNYQQNNALGVLALVEQFLMAKFPKISNRDIENGLKNIVLNTGLKGRWQQIGSEPEIICDTGHNEDGVRLLMDQIRHKVKNKLHIVWGMVDDKDVVSILNLLPKDASFYFCMAENSPRAIKADALARLAKETGLTGESISNVNDAIAIAKSKANKDDLIFVGGSTFVVAEIKNL</sequence>
<evidence type="ECO:0000256" key="7">
    <source>
        <dbReference type="ARBA" id="ARBA00013025"/>
    </source>
</evidence>
<evidence type="ECO:0000256" key="4">
    <source>
        <dbReference type="ARBA" id="ARBA00005150"/>
    </source>
</evidence>
<evidence type="ECO:0000256" key="12">
    <source>
        <dbReference type="ARBA" id="ARBA00022840"/>
    </source>
</evidence>
<evidence type="ECO:0000256" key="17">
    <source>
        <dbReference type="ARBA" id="ARBA00032510"/>
    </source>
</evidence>
<evidence type="ECO:0000256" key="21">
    <source>
        <dbReference type="ARBA" id="ARBA00049161"/>
    </source>
</evidence>
<dbReference type="InterPro" id="IPR018109">
    <property type="entry name" value="Folylpolyglutamate_synth_CS"/>
</dbReference>
<evidence type="ECO:0000256" key="9">
    <source>
        <dbReference type="ARBA" id="ARBA00022598"/>
    </source>
</evidence>
<protein>
    <recommendedName>
        <fullName evidence="8">Dihydrofolate synthase/folylpolyglutamate synthase</fullName>
        <ecNumber evidence="6">6.3.2.12</ecNumber>
        <ecNumber evidence="7">6.3.2.17</ecNumber>
    </recommendedName>
    <alternativeName>
        <fullName evidence="17">Folylpoly-gamma-glutamate synthetase-dihydrofolate synthetase</fullName>
    </alternativeName>
    <alternativeName>
        <fullName evidence="15">Folylpolyglutamate synthetase</fullName>
    </alternativeName>
    <alternativeName>
        <fullName evidence="16">Tetrahydrofolylpolyglutamate synthase</fullName>
    </alternativeName>
</protein>
<dbReference type="EC" id="6.3.2.12" evidence="6"/>
<keyword evidence="9 22" id="KW-0436">Ligase</keyword>
<reference evidence="25" key="1">
    <citation type="submission" date="2023-07" db="EMBL/GenBank/DDBJ databases">
        <title>Genomic Encyclopedia of Type Strains, Phase IV (KMG-IV): sequencing the most valuable type-strain genomes for metagenomic binning, comparative biology and taxonomic classification.</title>
        <authorList>
            <person name="Goeker M."/>
        </authorList>
    </citation>
    <scope>NUCLEOTIDE SEQUENCE</scope>
    <source>
        <strain evidence="25">DSM 26174</strain>
    </source>
</reference>
<comment type="catalytic activity">
    <reaction evidence="19">
        <text>10-formyltetrahydrofolyl-(gamma-L-Glu)(n) + L-glutamate + ATP = 10-formyltetrahydrofolyl-(gamma-L-Glu)(n+1) + ADP + phosphate + H(+)</text>
        <dbReference type="Rhea" id="RHEA:51904"/>
        <dbReference type="Rhea" id="RHEA-COMP:13088"/>
        <dbReference type="Rhea" id="RHEA-COMP:14300"/>
        <dbReference type="ChEBI" id="CHEBI:15378"/>
        <dbReference type="ChEBI" id="CHEBI:29985"/>
        <dbReference type="ChEBI" id="CHEBI:30616"/>
        <dbReference type="ChEBI" id="CHEBI:43474"/>
        <dbReference type="ChEBI" id="CHEBI:134413"/>
        <dbReference type="ChEBI" id="CHEBI:456216"/>
        <dbReference type="EC" id="6.3.2.17"/>
    </reaction>
</comment>
<feature type="domain" description="Mur ligase C-terminal" evidence="23">
    <location>
        <begin position="295"/>
        <end position="413"/>
    </location>
</feature>
<evidence type="ECO:0000256" key="19">
    <source>
        <dbReference type="ARBA" id="ARBA00047808"/>
    </source>
</evidence>
<accession>A0AAE4BT54</accession>
<comment type="function">
    <text evidence="2">Functions in two distinct reactions of the de novo folate biosynthetic pathway. Catalyzes the addition of a glutamate residue to dihydropteroate (7,8-dihydropteroate or H2Pte) to form dihydrofolate (7,8-dihydrofolate monoglutamate or H2Pte-Glu). Also catalyzes successive additions of L-glutamate to tetrahydrofolate or 10-formyltetrahydrofolate or 5,10-methylenetetrahydrofolate, leading to folylpolyglutamate derivatives.</text>
</comment>
<dbReference type="NCBIfam" id="TIGR01499">
    <property type="entry name" value="folC"/>
    <property type="match status" value="1"/>
</dbReference>
<keyword evidence="10" id="KW-0479">Metal-binding</keyword>
<keyword evidence="13" id="KW-0460">Magnesium</keyword>
<evidence type="ECO:0000256" key="15">
    <source>
        <dbReference type="ARBA" id="ARBA00030048"/>
    </source>
</evidence>
<evidence type="ECO:0000256" key="22">
    <source>
        <dbReference type="PIRNR" id="PIRNR001563"/>
    </source>
</evidence>
<evidence type="ECO:0000256" key="16">
    <source>
        <dbReference type="ARBA" id="ARBA00030592"/>
    </source>
</evidence>
<dbReference type="InterPro" id="IPR036615">
    <property type="entry name" value="Mur_ligase_C_dom_sf"/>
</dbReference>
<keyword evidence="11 22" id="KW-0547">Nucleotide-binding</keyword>
<evidence type="ECO:0000256" key="10">
    <source>
        <dbReference type="ARBA" id="ARBA00022723"/>
    </source>
</evidence>
<dbReference type="PANTHER" id="PTHR11136:SF0">
    <property type="entry name" value="DIHYDROFOLATE SYNTHETASE-RELATED"/>
    <property type="match status" value="1"/>
</dbReference>
<dbReference type="EC" id="6.3.2.17" evidence="7"/>
<evidence type="ECO:0000313" key="25">
    <source>
        <dbReference type="EMBL" id="MDR6239605.1"/>
    </source>
</evidence>
<keyword evidence="26" id="KW-1185">Reference proteome</keyword>
<evidence type="ECO:0000256" key="6">
    <source>
        <dbReference type="ARBA" id="ARBA00013023"/>
    </source>
</evidence>
<dbReference type="Pfam" id="PF08245">
    <property type="entry name" value="Mur_ligase_M"/>
    <property type="match status" value="1"/>
</dbReference>
<evidence type="ECO:0000256" key="2">
    <source>
        <dbReference type="ARBA" id="ARBA00002714"/>
    </source>
</evidence>
<evidence type="ECO:0000256" key="13">
    <source>
        <dbReference type="ARBA" id="ARBA00022842"/>
    </source>
</evidence>
<dbReference type="PROSITE" id="PS01011">
    <property type="entry name" value="FOLYLPOLYGLU_SYNT_1"/>
    <property type="match status" value="1"/>
</dbReference>
<dbReference type="InterPro" id="IPR004101">
    <property type="entry name" value="Mur_ligase_C"/>
</dbReference>
<comment type="similarity">
    <text evidence="5 22">Belongs to the folylpolyglutamate synthase family.</text>
</comment>
<evidence type="ECO:0000256" key="3">
    <source>
        <dbReference type="ARBA" id="ARBA00004799"/>
    </source>
</evidence>
<dbReference type="Gene3D" id="3.90.190.20">
    <property type="entry name" value="Mur ligase, C-terminal domain"/>
    <property type="match status" value="1"/>
</dbReference>
<comment type="catalytic activity">
    <reaction evidence="20">
        <text>(6R)-5,10-methylenetetrahydrofolyl-(gamma-L-Glu)(n) + L-glutamate + ATP = (6R)-5,10-methylenetetrahydrofolyl-(gamma-L-Glu)(n+1) + ADP + phosphate + H(+)</text>
        <dbReference type="Rhea" id="RHEA:51912"/>
        <dbReference type="Rhea" id="RHEA-COMP:13257"/>
        <dbReference type="Rhea" id="RHEA-COMP:13258"/>
        <dbReference type="ChEBI" id="CHEBI:15378"/>
        <dbReference type="ChEBI" id="CHEBI:29985"/>
        <dbReference type="ChEBI" id="CHEBI:30616"/>
        <dbReference type="ChEBI" id="CHEBI:43474"/>
        <dbReference type="ChEBI" id="CHEBI:136572"/>
        <dbReference type="ChEBI" id="CHEBI:456216"/>
        <dbReference type="EC" id="6.3.2.17"/>
    </reaction>
</comment>
<dbReference type="GO" id="GO:0005524">
    <property type="term" value="F:ATP binding"/>
    <property type="evidence" value="ECO:0007669"/>
    <property type="project" value="UniProtKB-KW"/>
</dbReference>
<dbReference type="Pfam" id="PF02875">
    <property type="entry name" value="Mur_ligase_C"/>
    <property type="match status" value="1"/>
</dbReference>
<evidence type="ECO:0000256" key="11">
    <source>
        <dbReference type="ARBA" id="ARBA00022741"/>
    </source>
</evidence>